<dbReference type="Proteomes" id="UP000316759">
    <property type="component" value="Unassembled WGS sequence"/>
</dbReference>
<keyword evidence="3" id="KW-1185">Reference proteome</keyword>
<comment type="caution">
    <text evidence="2">The sequence shown here is derived from an EMBL/GenBank/DDBJ whole genome shotgun (WGS) entry which is preliminary data.</text>
</comment>
<dbReference type="AlphaFoldDB" id="A0A504YM90"/>
<keyword evidence="1" id="KW-0812">Transmembrane</keyword>
<sequence length="69" mass="7642">MTFFPASSTHRPTNISRQHGYDSTRAVRGLCWCCAVGIGSLTVVTGGWWCVLRRVLRVSLCPSRSRSEA</sequence>
<accession>A0A504YM90</accession>
<evidence type="ECO:0000313" key="3">
    <source>
        <dbReference type="Proteomes" id="UP000316759"/>
    </source>
</evidence>
<evidence type="ECO:0000313" key="2">
    <source>
        <dbReference type="EMBL" id="TPP59178.1"/>
    </source>
</evidence>
<name>A0A504YM90_FASGI</name>
<reference evidence="2 3" key="1">
    <citation type="submission" date="2019-04" db="EMBL/GenBank/DDBJ databases">
        <title>Annotation for the trematode Fasciola gigantica.</title>
        <authorList>
            <person name="Choi Y.-J."/>
        </authorList>
    </citation>
    <scope>NUCLEOTIDE SEQUENCE [LARGE SCALE GENOMIC DNA]</scope>
    <source>
        <strain evidence="2">Uganda_cow_1</strain>
    </source>
</reference>
<keyword evidence="1" id="KW-0472">Membrane</keyword>
<evidence type="ECO:0000256" key="1">
    <source>
        <dbReference type="SAM" id="Phobius"/>
    </source>
</evidence>
<proteinExistence type="predicted"/>
<gene>
    <name evidence="2" type="ORF">FGIG_09697</name>
</gene>
<protein>
    <submittedName>
        <fullName evidence="2">Uncharacterized protein</fullName>
    </submittedName>
</protein>
<feature type="transmembrane region" description="Helical" evidence="1">
    <location>
        <begin position="26"/>
        <end position="51"/>
    </location>
</feature>
<dbReference type="EMBL" id="SUNJ01011045">
    <property type="protein sequence ID" value="TPP59178.1"/>
    <property type="molecule type" value="Genomic_DNA"/>
</dbReference>
<organism evidence="2 3">
    <name type="scientific">Fasciola gigantica</name>
    <name type="common">Giant liver fluke</name>
    <dbReference type="NCBI Taxonomy" id="46835"/>
    <lineage>
        <taxon>Eukaryota</taxon>
        <taxon>Metazoa</taxon>
        <taxon>Spiralia</taxon>
        <taxon>Lophotrochozoa</taxon>
        <taxon>Platyhelminthes</taxon>
        <taxon>Trematoda</taxon>
        <taxon>Digenea</taxon>
        <taxon>Plagiorchiida</taxon>
        <taxon>Echinostomata</taxon>
        <taxon>Echinostomatoidea</taxon>
        <taxon>Fasciolidae</taxon>
        <taxon>Fasciola</taxon>
    </lineage>
</organism>
<keyword evidence="1" id="KW-1133">Transmembrane helix</keyword>